<keyword evidence="2" id="KW-1185">Reference proteome</keyword>
<gene>
    <name evidence="1" type="ORF">Pint_04465</name>
</gene>
<evidence type="ECO:0000313" key="2">
    <source>
        <dbReference type="Proteomes" id="UP001163603"/>
    </source>
</evidence>
<accession>A0ACC0Z6W0</accession>
<reference evidence="2" key="1">
    <citation type="journal article" date="2023" name="G3 (Bethesda)">
        <title>Genome assembly and association tests identify interacting loci associated with vigor, precocity, and sex in interspecific pistachio rootstocks.</title>
        <authorList>
            <person name="Palmer W."/>
            <person name="Jacygrad E."/>
            <person name="Sagayaradj S."/>
            <person name="Cavanaugh K."/>
            <person name="Han R."/>
            <person name="Bertier L."/>
            <person name="Beede B."/>
            <person name="Kafkas S."/>
            <person name="Golino D."/>
            <person name="Preece J."/>
            <person name="Michelmore R."/>
        </authorList>
    </citation>
    <scope>NUCLEOTIDE SEQUENCE [LARGE SCALE GENOMIC DNA]</scope>
</reference>
<name>A0ACC0Z6W0_9ROSI</name>
<evidence type="ECO:0000313" key="1">
    <source>
        <dbReference type="EMBL" id="KAJ0045643.1"/>
    </source>
</evidence>
<proteinExistence type="predicted"/>
<dbReference type="Proteomes" id="UP001163603">
    <property type="component" value="Chromosome 3"/>
</dbReference>
<sequence length="703" mass="79659">METVQQRLNGELRYHKVINKEVESWLKKAEKIVKETKRTEDKFRKGNYFLRGWRGKHVDEKIQEVKRVSEQGVFPADLVIDAPDDIGLPLPTSEVVGEVSVKEKIWKHLIGDEVCKIGVCGMGGVGKTTIMKHIHNQLLDERNKFDKVIWATVSKEYAVVKLQQDIATAPREDLSKHNDITMRAAVLQEMLKGKKRYVLILDDVWKQISLEEVGIPEPTVMDGCKLVLTTRSTEVARSMGCERLEENCLLESADDGDCVKMHDLVRDMAVHITSQSPRYLVKAGMQLRELPTEHEWTEDLQKVSLMRNNISKFCLDMTLPKFTALSTLLLQYNSSLKEIDDSIFTLMTELKVLDLSHCYSIRNLPNSISGLVKLTALLLNGCGNLEHVPSLAKLGALKKLDLGWTGITAIPDGLEMLVHLRYLDLFAHRIKEMPGGILPKLFRLQYLRLDNAVAEAEEVSRLSKLESLGLGDYFLEGRRGKAVGIGGLTNFGDSIKIPTDIRRLFIAGCNDLRSVSDISSLKDATDWRECWIYQCKQMECFYYLSSHTTALQTLEYLFLENLYNLIAILGEEIDGAKSTLPTPITPGIFSCLKTVQIVSCPKLKRLFPPKLLRNLQNLEEIDVSWCSGLVEIVAASSDEEEEDKEAIECPKLKTISPLFPQPDNGQPFPPASLERLIVDPKEWWNSLEWDHPNTKNVLERFLQ</sequence>
<protein>
    <submittedName>
        <fullName evidence="1">Uncharacterized protein</fullName>
    </submittedName>
</protein>
<organism evidence="1 2">
    <name type="scientific">Pistacia integerrima</name>
    <dbReference type="NCBI Taxonomy" id="434235"/>
    <lineage>
        <taxon>Eukaryota</taxon>
        <taxon>Viridiplantae</taxon>
        <taxon>Streptophyta</taxon>
        <taxon>Embryophyta</taxon>
        <taxon>Tracheophyta</taxon>
        <taxon>Spermatophyta</taxon>
        <taxon>Magnoliopsida</taxon>
        <taxon>eudicotyledons</taxon>
        <taxon>Gunneridae</taxon>
        <taxon>Pentapetalae</taxon>
        <taxon>rosids</taxon>
        <taxon>malvids</taxon>
        <taxon>Sapindales</taxon>
        <taxon>Anacardiaceae</taxon>
        <taxon>Pistacia</taxon>
    </lineage>
</organism>
<dbReference type="EMBL" id="CM047738">
    <property type="protein sequence ID" value="KAJ0045643.1"/>
    <property type="molecule type" value="Genomic_DNA"/>
</dbReference>
<comment type="caution">
    <text evidence="1">The sequence shown here is derived from an EMBL/GenBank/DDBJ whole genome shotgun (WGS) entry which is preliminary data.</text>
</comment>